<dbReference type="InterPro" id="IPR029432">
    <property type="entry name" value="Gp28/Gp37-like_dom"/>
</dbReference>
<keyword evidence="3" id="KW-1185">Reference proteome</keyword>
<proteinExistence type="predicted"/>
<organism evidence="2 3">
    <name type="scientific">Mycolicibacter heraklionensis</name>
    <dbReference type="NCBI Taxonomy" id="512402"/>
    <lineage>
        <taxon>Bacteria</taxon>
        <taxon>Bacillati</taxon>
        <taxon>Actinomycetota</taxon>
        <taxon>Actinomycetes</taxon>
        <taxon>Mycobacteriales</taxon>
        <taxon>Mycobacteriaceae</taxon>
        <taxon>Mycolicibacter</taxon>
    </lineage>
</organism>
<gene>
    <name evidence="2" type="ORF">ABW16_01720</name>
</gene>
<accession>A0ABR5FLK6</accession>
<protein>
    <recommendedName>
        <fullName evidence="1">Gp28/Gp37-like domain-containing protein</fullName>
    </recommendedName>
</protein>
<evidence type="ECO:0000313" key="3">
    <source>
        <dbReference type="Proteomes" id="UP000036464"/>
    </source>
</evidence>
<feature type="domain" description="Gp28/Gp37-like" evidence="1">
    <location>
        <begin position="29"/>
        <end position="522"/>
    </location>
</feature>
<dbReference type="Proteomes" id="UP000036464">
    <property type="component" value="Unassembled WGS sequence"/>
</dbReference>
<evidence type="ECO:0000259" key="1">
    <source>
        <dbReference type="Pfam" id="PF14594"/>
    </source>
</evidence>
<sequence>MLGDDPVAASQAAREIAEVAQRPPTNLSLTVYDRLYRELGRPNNYIRTTVKLPRREIPTGSLTLLGNDPLADVVLACDKTVVPINVDLDGQRVWNGRVLTAHDKINEDGSETVDCDLIHNLAILDAILVFPDPGLPIEFQPLEAMYTGPAITVIKTMVAENAFRIQSGLNEFLNQLGSLDPDWRTWLGTLLADYQINLTQLAQMCTTPVCVIWDDELTDTSNWINIHGKMDSCWKLMKEQLDENGLYATIDLWMPGDPQPAGRMFDLTVPTYIFNVRDYSNVTGPTDTVLDGGIKNAVSLTDSVYGKVAQMFLNPNNEYVPPGSNIEIAPVIGVNFVPPWTIFNADIKVGGIVKLDVAHHHPLAWKTVIGGRSPQWLNAFFNATSAYLIDLLTIAIGVSGIPSDMLDGIIDNAVLAFESYENFDMRVEMGPYGFPEKFFPTQSTYNVDATFAALDAQYQCRGYPVAKLTFYNGQPFRLFRDIWPAAMSSVVRRSVLYTDVVDEIEIEDSREQWARVTATIGDGRRDDSAAIIAQRKIVEAEENINLLLLASPGG</sequence>
<name>A0ABR5FLK6_9MYCO</name>
<evidence type="ECO:0000313" key="2">
    <source>
        <dbReference type="EMBL" id="KLO31897.1"/>
    </source>
</evidence>
<reference evidence="2 3" key="1">
    <citation type="submission" date="2015-05" db="EMBL/GenBank/DDBJ databases">
        <title>Genome sequence of Mycobacterium heraklionense Davo strain.</title>
        <authorList>
            <person name="Greninger A.L."/>
            <person name="Cunningham G."/>
            <person name="Miller S."/>
        </authorList>
    </citation>
    <scope>NUCLEOTIDE SEQUENCE [LARGE SCALE GENOMIC DNA]</scope>
    <source>
        <strain evidence="2 3">Davo</strain>
    </source>
</reference>
<comment type="caution">
    <text evidence="2">The sequence shown here is derived from an EMBL/GenBank/DDBJ whole genome shotgun (WGS) entry which is preliminary data.</text>
</comment>
<dbReference type="Pfam" id="PF14594">
    <property type="entry name" value="Sipho_Gp37"/>
    <property type="match status" value="1"/>
</dbReference>
<dbReference type="EMBL" id="LDPO01000001">
    <property type="protein sequence ID" value="KLO31897.1"/>
    <property type="molecule type" value="Genomic_DNA"/>
</dbReference>